<dbReference type="EMBL" id="AZCN01000031">
    <property type="protein sequence ID" value="KRK16510.1"/>
    <property type="molecule type" value="Genomic_DNA"/>
</dbReference>
<proteinExistence type="predicted"/>
<dbReference type="SUPFAM" id="SSF52833">
    <property type="entry name" value="Thioredoxin-like"/>
    <property type="match status" value="1"/>
</dbReference>
<evidence type="ECO:0000259" key="1">
    <source>
        <dbReference type="PROSITE" id="PS51352"/>
    </source>
</evidence>
<organism evidence="2 3">
    <name type="scientific">Loigolactobacillus coryniformis subsp. coryniformis KCTC 3167 = DSM 20001</name>
    <dbReference type="NCBI Taxonomy" id="913848"/>
    <lineage>
        <taxon>Bacteria</taxon>
        <taxon>Bacillati</taxon>
        <taxon>Bacillota</taxon>
        <taxon>Bacilli</taxon>
        <taxon>Lactobacillales</taxon>
        <taxon>Lactobacillaceae</taxon>
        <taxon>Loigolactobacillus</taxon>
    </lineage>
</organism>
<name>A0A0R1F4K2_9LACO</name>
<feature type="domain" description="Thioredoxin" evidence="1">
    <location>
        <begin position="460"/>
        <end position="606"/>
    </location>
</feature>
<dbReference type="CDD" id="cd02947">
    <property type="entry name" value="TRX_family"/>
    <property type="match status" value="1"/>
</dbReference>
<dbReference type="InterPro" id="IPR036249">
    <property type="entry name" value="Thioredoxin-like_sf"/>
</dbReference>
<dbReference type="eggNOG" id="COG0526">
    <property type="taxonomic scope" value="Bacteria"/>
</dbReference>
<dbReference type="GeneID" id="65916421"/>
<evidence type="ECO:0000313" key="3">
    <source>
        <dbReference type="Proteomes" id="UP000051181"/>
    </source>
</evidence>
<comment type="caution">
    <text evidence="2">The sequence shown here is derived from an EMBL/GenBank/DDBJ whole genome shotgun (WGS) entry which is preliminary data.</text>
</comment>
<dbReference type="PANTHER" id="PTHR35340">
    <property type="entry name" value="PQQ ENZYME REPEAT PROTEIN-RELATED"/>
    <property type="match status" value="1"/>
</dbReference>
<dbReference type="Pfam" id="PF00085">
    <property type="entry name" value="Thioredoxin"/>
    <property type="match status" value="1"/>
</dbReference>
<dbReference type="PATRIC" id="fig|913848.6.peg.1262"/>
<dbReference type="PROSITE" id="PS51352">
    <property type="entry name" value="THIOREDOXIN_2"/>
    <property type="match status" value="1"/>
</dbReference>
<dbReference type="InterPro" id="IPR039535">
    <property type="entry name" value="ASST-like"/>
</dbReference>
<dbReference type="Proteomes" id="UP000051181">
    <property type="component" value="Unassembled WGS sequence"/>
</dbReference>
<gene>
    <name evidence="2" type="ORF">FD22_GL001225</name>
</gene>
<reference evidence="2 3" key="1">
    <citation type="journal article" date="2015" name="Genome Announc.">
        <title>Expanding the biotechnology potential of lactobacilli through comparative genomics of 213 strains and associated genera.</title>
        <authorList>
            <person name="Sun Z."/>
            <person name="Harris H.M."/>
            <person name="McCann A."/>
            <person name="Guo C."/>
            <person name="Argimon S."/>
            <person name="Zhang W."/>
            <person name="Yang X."/>
            <person name="Jeffery I.B."/>
            <person name="Cooney J.C."/>
            <person name="Kagawa T.F."/>
            <person name="Liu W."/>
            <person name="Song Y."/>
            <person name="Salvetti E."/>
            <person name="Wrobel A."/>
            <person name="Rasinkangas P."/>
            <person name="Parkhill J."/>
            <person name="Rea M.C."/>
            <person name="O'Sullivan O."/>
            <person name="Ritari J."/>
            <person name="Douillard F.P."/>
            <person name="Paul Ross R."/>
            <person name="Yang R."/>
            <person name="Briner A.E."/>
            <person name="Felis G.E."/>
            <person name="de Vos W.M."/>
            <person name="Barrangou R."/>
            <person name="Klaenhammer T.R."/>
            <person name="Caufield P.W."/>
            <person name="Cui Y."/>
            <person name="Zhang H."/>
            <person name="O'Toole P.W."/>
        </authorList>
    </citation>
    <scope>NUCLEOTIDE SEQUENCE [LARGE SCALE GENOMIC DNA]</scope>
    <source>
        <strain evidence="2 3">DSM 20001</strain>
    </source>
</reference>
<evidence type="ECO:0000313" key="2">
    <source>
        <dbReference type="EMBL" id="KRK16510.1"/>
    </source>
</evidence>
<accession>A0A0R1F4K2</accession>
<dbReference type="InterPro" id="IPR013766">
    <property type="entry name" value="Thioredoxin_domain"/>
</dbReference>
<dbReference type="InterPro" id="IPR053143">
    <property type="entry name" value="Arylsulfate_ST"/>
</dbReference>
<dbReference type="RefSeq" id="WP_010010234.1">
    <property type="nucleotide sequence ID" value="NZ_AZCN01000031.1"/>
</dbReference>
<sequence length="609" mass="68111">MGEPLVFPTGTVRYDPTKAWNGYTLVPTINDGILLFDMNGNEVRRWNFQGFPPKMLPGGHIIGNSGMRYPENGMQDGVNLAQIDYDGQLEWEFDHFEKIDDPGHDHRWMARQHHDFQREGQSVYYSPDERPKINSGKTLILGHRTIHNPLISDKKLLDDVVYEVDWAGKVLWQWSIADHFSEFGFDEAAKNVLARNPNMRAPDGGVGDFMHTNCVSYLGPNHWYDAGDQRFKPTNLILDSREANVLFIVDHDSGHIVWQLGPDYVHDAQAAAIGQIIGQHSLHMIPQGLPGAGNLLVFDNGGWAGYGTPNPGSLDGAKNALRDYSRILELNPVTMKVVWSVTPQDLGFNMPVDSSKFYSPYVSNVQRLPNGNTLIDEGSDGHVFELTPDYEVVWEWISPYFTHNETGPKGNMIYRAFRYPYSYVPQEPTPTEVPIAPVDNTTFRLPGAGQKGAKKVVSVAGTLPYYPDVALCVATLDETNEVQALKKQRHLFTLDRKTFSELDQTSFAQQIQAATTDQLQIVMFGAERCAHCKVVHPLLKRALTTEFAADFTSYYVDVDANPELVVTLGILGTPVVIVFSAGSELTRFRGELDYAGIRAFLSDTLVKAE</sequence>
<dbReference type="Gene3D" id="3.40.30.10">
    <property type="entry name" value="Glutaredoxin"/>
    <property type="match status" value="1"/>
</dbReference>
<dbReference type="AlphaFoldDB" id="A0A0R1F4K2"/>
<dbReference type="PANTHER" id="PTHR35340:SF5">
    <property type="entry name" value="ASST-DOMAIN-CONTAINING PROTEIN"/>
    <property type="match status" value="1"/>
</dbReference>
<dbReference type="Pfam" id="PF14269">
    <property type="entry name" value="Arylsulfotran_2"/>
    <property type="match status" value="1"/>
</dbReference>
<protein>
    <submittedName>
        <fullName evidence="2">Thioredoxin</fullName>
    </submittedName>
</protein>